<proteinExistence type="inferred from homology"/>
<keyword evidence="7 13" id="KW-1133">Transmembrane helix</keyword>
<evidence type="ECO:0000256" key="4">
    <source>
        <dbReference type="ARBA" id="ARBA00022692"/>
    </source>
</evidence>
<dbReference type="InterPro" id="IPR051508">
    <property type="entry name" value="Mito_Carrier_Antiporter"/>
</dbReference>
<keyword evidence="3 11" id="KW-0813">Transport</keyword>
<evidence type="ECO:0000256" key="6">
    <source>
        <dbReference type="ARBA" id="ARBA00022792"/>
    </source>
</evidence>
<evidence type="ECO:0000256" key="3">
    <source>
        <dbReference type="ARBA" id="ARBA00022448"/>
    </source>
</evidence>
<feature type="repeat" description="Solcar" evidence="10">
    <location>
        <begin position="261"/>
        <end position="353"/>
    </location>
</feature>
<dbReference type="PANTHER" id="PTHR45928">
    <property type="entry name" value="RE38146P"/>
    <property type="match status" value="1"/>
</dbReference>
<evidence type="ECO:0000256" key="12">
    <source>
        <dbReference type="SAM" id="MobiDB-lite"/>
    </source>
</evidence>
<dbReference type="EMBL" id="JADGJQ010000016">
    <property type="protein sequence ID" value="KAJ3180433.1"/>
    <property type="molecule type" value="Genomic_DNA"/>
</dbReference>
<organism evidence="14 15">
    <name type="scientific">Geranomyces variabilis</name>
    <dbReference type="NCBI Taxonomy" id="109894"/>
    <lineage>
        <taxon>Eukaryota</taxon>
        <taxon>Fungi</taxon>
        <taxon>Fungi incertae sedis</taxon>
        <taxon>Chytridiomycota</taxon>
        <taxon>Chytridiomycota incertae sedis</taxon>
        <taxon>Chytridiomycetes</taxon>
        <taxon>Spizellomycetales</taxon>
        <taxon>Powellomycetaceae</taxon>
        <taxon>Geranomyces</taxon>
    </lineage>
</organism>
<keyword evidence="4 10" id="KW-0812">Transmembrane</keyword>
<keyword evidence="15" id="KW-1185">Reference proteome</keyword>
<protein>
    <submittedName>
        <fullName evidence="14">Mitochondrial oxaloacetate carrier protein</fullName>
    </submittedName>
</protein>
<dbReference type="InterPro" id="IPR018108">
    <property type="entry name" value="MCP_transmembrane"/>
</dbReference>
<dbReference type="PROSITE" id="PS50920">
    <property type="entry name" value="SOLCAR"/>
    <property type="match status" value="3"/>
</dbReference>
<comment type="similarity">
    <text evidence="2 11">Belongs to the mitochondrial carrier (TC 2.A.29) family.</text>
</comment>
<dbReference type="AlphaFoldDB" id="A0AAD5TP20"/>
<gene>
    <name evidence="14" type="primary">OAC1</name>
    <name evidence="14" type="ORF">HDU87_001942</name>
</gene>
<dbReference type="GO" id="GO:0005743">
    <property type="term" value="C:mitochondrial inner membrane"/>
    <property type="evidence" value="ECO:0007669"/>
    <property type="project" value="UniProtKB-SubCell"/>
</dbReference>
<keyword evidence="5" id="KW-0677">Repeat</keyword>
<evidence type="ECO:0000256" key="7">
    <source>
        <dbReference type="ARBA" id="ARBA00022989"/>
    </source>
</evidence>
<evidence type="ECO:0000256" key="1">
    <source>
        <dbReference type="ARBA" id="ARBA00004448"/>
    </source>
</evidence>
<evidence type="ECO:0000256" key="10">
    <source>
        <dbReference type="PROSITE-ProRule" id="PRU00282"/>
    </source>
</evidence>
<evidence type="ECO:0000256" key="11">
    <source>
        <dbReference type="RuleBase" id="RU000488"/>
    </source>
</evidence>
<keyword evidence="8" id="KW-0496">Mitochondrion</keyword>
<feature type="region of interest" description="Disordered" evidence="12">
    <location>
        <begin position="1"/>
        <end position="27"/>
    </location>
</feature>
<comment type="caution">
    <text evidence="14">The sequence shown here is derived from an EMBL/GenBank/DDBJ whole genome shotgun (WGS) entry which is preliminary data.</text>
</comment>
<evidence type="ECO:0000313" key="14">
    <source>
        <dbReference type="EMBL" id="KAJ3180433.1"/>
    </source>
</evidence>
<keyword evidence="9 10" id="KW-0472">Membrane</keyword>
<sequence length="361" mass="38508">MSSTTTTANAGPPSPPPRAPPARATTAPLGPTAIAIHHASQFSMGALAACGAVTFTNPFEVIKTRMQLQGELEKRMPKASGAPVGPRPYPNAIAALKTIFRNEGLRGIQRGLAPAYIYQVLLNGCRLGMYEPIKAGYVTLFNLASPSGRAHELPAMVFGGATAGLLGAFVSSPLYLLKTRMQSYVATAGTAVGAQHSYVQLGTVRALRRIYTAEGVRGLWRGVDAAMLRTGVGSAVQLSSYDSFKRILANSGWFAMHDGHGGLSLHLGASLITSFFVCISMNPFDVASTRMYNQNTAADGKQGALYKSGFDCLVKTVRAEGIAALYKGFTAHYLRIGPHTVLTFVFLEQLRKLGRFAFSKE</sequence>
<dbReference type="SUPFAM" id="SSF103506">
    <property type="entry name" value="Mitochondrial carrier"/>
    <property type="match status" value="1"/>
</dbReference>
<comment type="subcellular location">
    <subcellularLocation>
        <location evidence="1">Mitochondrion inner membrane</location>
        <topology evidence="1">Multi-pass membrane protein</topology>
    </subcellularLocation>
</comment>
<evidence type="ECO:0000256" key="8">
    <source>
        <dbReference type="ARBA" id="ARBA00023128"/>
    </source>
</evidence>
<keyword evidence="6" id="KW-0999">Mitochondrion inner membrane</keyword>
<accession>A0AAD5TP20</accession>
<evidence type="ECO:0000256" key="9">
    <source>
        <dbReference type="ARBA" id="ARBA00023136"/>
    </source>
</evidence>
<feature type="compositionally biased region" description="Low complexity" evidence="12">
    <location>
        <begin position="1"/>
        <end position="11"/>
    </location>
</feature>
<feature type="repeat" description="Solcar" evidence="10">
    <location>
        <begin position="36"/>
        <end position="136"/>
    </location>
</feature>
<evidence type="ECO:0000256" key="2">
    <source>
        <dbReference type="ARBA" id="ARBA00006375"/>
    </source>
</evidence>
<dbReference type="PANTHER" id="PTHR45928:SF1">
    <property type="entry name" value="RE38146P"/>
    <property type="match status" value="1"/>
</dbReference>
<evidence type="ECO:0000256" key="13">
    <source>
        <dbReference type="SAM" id="Phobius"/>
    </source>
</evidence>
<dbReference type="Proteomes" id="UP001212152">
    <property type="component" value="Unassembled WGS sequence"/>
</dbReference>
<reference evidence="14" key="1">
    <citation type="submission" date="2020-05" db="EMBL/GenBank/DDBJ databases">
        <title>Phylogenomic resolution of chytrid fungi.</title>
        <authorList>
            <person name="Stajich J.E."/>
            <person name="Amses K."/>
            <person name="Simmons R."/>
            <person name="Seto K."/>
            <person name="Myers J."/>
            <person name="Bonds A."/>
            <person name="Quandt C.A."/>
            <person name="Barry K."/>
            <person name="Liu P."/>
            <person name="Grigoriev I."/>
            <person name="Longcore J.E."/>
            <person name="James T.Y."/>
        </authorList>
    </citation>
    <scope>NUCLEOTIDE SEQUENCE</scope>
    <source>
        <strain evidence="14">JEL0379</strain>
    </source>
</reference>
<feature type="repeat" description="Solcar" evidence="10">
    <location>
        <begin position="151"/>
        <end position="247"/>
    </location>
</feature>
<dbReference type="InterPro" id="IPR023395">
    <property type="entry name" value="MCP_dom_sf"/>
</dbReference>
<evidence type="ECO:0000313" key="15">
    <source>
        <dbReference type="Proteomes" id="UP001212152"/>
    </source>
</evidence>
<name>A0AAD5TP20_9FUNG</name>
<dbReference type="Pfam" id="PF00153">
    <property type="entry name" value="Mito_carr"/>
    <property type="match status" value="3"/>
</dbReference>
<evidence type="ECO:0000256" key="5">
    <source>
        <dbReference type="ARBA" id="ARBA00022737"/>
    </source>
</evidence>
<feature type="transmembrane region" description="Helical" evidence="13">
    <location>
        <begin position="155"/>
        <end position="177"/>
    </location>
</feature>
<dbReference type="Gene3D" id="1.50.40.10">
    <property type="entry name" value="Mitochondrial carrier domain"/>
    <property type="match status" value="1"/>
</dbReference>